<dbReference type="Gene3D" id="3.10.129.10">
    <property type="entry name" value="Hotdog Thioesterase"/>
    <property type="match status" value="1"/>
</dbReference>
<organism evidence="1 2">
    <name type="scientific">Actinoplanes lutulentus</name>
    <dbReference type="NCBI Taxonomy" id="1287878"/>
    <lineage>
        <taxon>Bacteria</taxon>
        <taxon>Bacillati</taxon>
        <taxon>Actinomycetota</taxon>
        <taxon>Actinomycetes</taxon>
        <taxon>Micromonosporales</taxon>
        <taxon>Micromonosporaceae</taxon>
        <taxon>Actinoplanes</taxon>
    </lineage>
</organism>
<evidence type="ECO:0000313" key="1">
    <source>
        <dbReference type="EMBL" id="RAK28771.1"/>
    </source>
</evidence>
<dbReference type="EMBL" id="QLMJ01000019">
    <property type="protein sequence ID" value="RAK28771.1"/>
    <property type="molecule type" value="Genomic_DNA"/>
</dbReference>
<name>A0A327Z3K4_9ACTN</name>
<dbReference type="RefSeq" id="WP_111653223.1">
    <property type="nucleotide sequence ID" value="NZ_QLMJ01000019.1"/>
</dbReference>
<proteinExistence type="predicted"/>
<keyword evidence="2" id="KW-1185">Reference proteome</keyword>
<sequence>MTSSLAVPFDEAVSLAGRHFEGDWFTLDPAVLDEFDHATYTDQNTHQFADVYPDGLVEGFHLLALLDHLSNPLIRLTGASVGGWNYGFDRIRFVSPVRVTEAIRLVGTVAQVVPRPGGAYRLLLDCAIEIQGRDKPAMVAQWWVHWDITEES</sequence>
<dbReference type="OrthoDB" id="9801735at2"/>
<dbReference type="InterPro" id="IPR029069">
    <property type="entry name" value="HotDog_dom_sf"/>
</dbReference>
<gene>
    <name evidence="1" type="ORF">B0I29_119108</name>
</gene>
<dbReference type="Proteomes" id="UP000249341">
    <property type="component" value="Unassembled WGS sequence"/>
</dbReference>
<comment type="caution">
    <text evidence="1">The sequence shown here is derived from an EMBL/GenBank/DDBJ whole genome shotgun (WGS) entry which is preliminary data.</text>
</comment>
<protein>
    <recommendedName>
        <fullName evidence="3">Acyl dehydratase</fullName>
    </recommendedName>
</protein>
<dbReference type="AlphaFoldDB" id="A0A327Z3K4"/>
<accession>A0A327Z3K4</accession>
<reference evidence="1 2" key="1">
    <citation type="submission" date="2018-06" db="EMBL/GenBank/DDBJ databases">
        <title>Genomic Encyclopedia of Type Strains, Phase III (KMG-III): the genomes of soil and plant-associated and newly described type strains.</title>
        <authorList>
            <person name="Whitman W."/>
        </authorList>
    </citation>
    <scope>NUCLEOTIDE SEQUENCE [LARGE SCALE GENOMIC DNA]</scope>
    <source>
        <strain evidence="1 2">CGMCC 4.7090</strain>
    </source>
</reference>
<evidence type="ECO:0008006" key="3">
    <source>
        <dbReference type="Google" id="ProtNLM"/>
    </source>
</evidence>
<dbReference type="SUPFAM" id="SSF54637">
    <property type="entry name" value="Thioesterase/thiol ester dehydrase-isomerase"/>
    <property type="match status" value="1"/>
</dbReference>
<evidence type="ECO:0000313" key="2">
    <source>
        <dbReference type="Proteomes" id="UP000249341"/>
    </source>
</evidence>